<dbReference type="EMBL" id="MVJN01000012">
    <property type="protein sequence ID" value="RAP35032.1"/>
    <property type="molecule type" value="Genomic_DNA"/>
</dbReference>
<organism evidence="2 3">
    <name type="scientific">Legionella quinlivanii</name>
    <dbReference type="NCBI Taxonomy" id="45073"/>
    <lineage>
        <taxon>Bacteria</taxon>
        <taxon>Pseudomonadati</taxon>
        <taxon>Pseudomonadota</taxon>
        <taxon>Gammaproteobacteria</taxon>
        <taxon>Legionellales</taxon>
        <taxon>Legionellaceae</taxon>
        <taxon>Legionella</taxon>
    </lineage>
</organism>
<gene>
    <name evidence="2" type="ORF">B1207_14125</name>
</gene>
<protein>
    <submittedName>
        <fullName evidence="2">Uncharacterized protein</fullName>
    </submittedName>
</protein>
<evidence type="ECO:0000313" key="3">
    <source>
        <dbReference type="Proteomes" id="UP000249458"/>
    </source>
</evidence>
<comment type="caution">
    <text evidence="2">The sequence shown here is derived from an EMBL/GenBank/DDBJ whole genome shotgun (WGS) entry which is preliminary data.</text>
</comment>
<dbReference type="AlphaFoldDB" id="A0A364LG02"/>
<dbReference type="RefSeq" id="WP_112220546.1">
    <property type="nucleotide sequence ID" value="NZ_MVJN01000012.1"/>
</dbReference>
<evidence type="ECO:0000256" key="1">
    <source>
        <dbReference type="SAM" id="Phobius"/>
    </source>
</evidence>
<keyword evidence="1" id="KW-1133">Transmembrane helix</keyword>
<keyword evidence="1" id="KW-0812">Transmembrane</keyword>
<evidence type="ECO:0000313" key="2">
    <source>
        <dbReference type="EMBL" id="RAP35032.1"/>
    </source>
</evidence>
<sequence length="334" mass="38619">MTKFTKQNLKFVDVSLGPKGFLIWMFFPALFFILFIMTICIDALLHISEAQDALVHLIGGSMVSWFLFRVSCTLLFALKSVQEIIVDGDYLCLRSFLGRKDRFHIDTLLDVTYLKNNWLFTESPIFKVGGEHIELSFKTKSKVYIGDNVDGYSELKAILGEKINQRLKLDNQELNFVDHIYGSKGRQIWLALPSCVFFILVFFCGIVCFSTSSLNVVERIVIILGILLAMAFVVLSMRTIFLATKTAQNVSIDNNSIKIRFFSGCTKKYFFSEIISIQEVKNTRFFTEDSNLFMQDKNHLLIKLQNKKKIYMSENFEYYDKLKLALLERFDQPC</sequence>
<feature type="transmembrane region" description="Helical" evidence="1">
    <location>
        <begin position="53"/>
        <end position="78"/>
    </location>
</feature>
<accession>A0A364LG02</accession>
<dbReference type="Proteomes" id="UP000249458">
    <property type="component" value="Unassembled WGS sequence"/>
</dbReference>
<feature type="transmembrane region" description="Helical" evidence="1">
    <location>
        <begin position="21"/>
        <end position="47"/>
    </location>
</feature>
<feature type="transmembrane region" description="Helical" evidence="1">
    <location>
        <begin position="188"/>
        <end position="214"/>
    </location>
</feature>
<name>A0A364LG02_9GAMM</name>
<feature type="transmembrane region" description="Helical" evidence="1">
    <location>
        <begin position="220"/>
        <end position="241"/>
    </location>
</feature>
<keyword evidence="1" id="KW-0472">Membrane</keyword>
<proteinExistence type="predicted"/>
<reference evidence="2 3" key="1">
    <citation type="submission" date="2017-02" db="EMBL/GenBank/DDBJ databases">
        <title>Legionella quilivanii strain from human: case report and whole genome sequencing analysis.</title>
        <authorList>
            <person name="Lalancette C."/>
            <person name="Leduc J.-M."/>
            <person name="Levesque S."/>
            <person name="Fournier E."/>
            <person name="Saoud J."/>
            <person name="Faucher S.P."/>
            <person name="Bernard K."/>
            <person name="Martineau C."/>
            <person name="Longtin J."/>
        </authorList>
    </citation>
    <scope>NUCLEOTIDE SEQUENCE [LARGE SCALE GENOMIC DNA]</scope>
    <source>
        <strain evidence="2 3">ID143958</strain>
    </source>
</reference>